<evidence type="ECO:0000313" key="2">
    <source>
        <dbReference type="EMBL" id="MFC7190151.1"/>
    </source>
</evidence>
<dbReference type="EMBL" id="JBHTAX010000001">
    <property type="protein sequence ID" value="MFC7190151.1"/>
    <property type="molecule type" value="Genomic_DNA"/>
</dbReference>
<dbReference type="AlphaFoldDB" id="A0ABD5YPV0"/>
<keyword evidence="3" id="KW-1185">Reference proteome</keyword>
<dbReference type="GeneID" id="76199731"/>
<protein>
    <submittedName>
        <fullName evidence="2">SCP2 sterol-binding domain-containing protein</fullName>
    </submittedName>
</protein>
<feature type="domain" description="SCP2" evidence="1">
    <location>
        <begin position="99"/>
        <end position="177"/>
    </location>
</feature>
<comment type="caution">
    <text evidence="2">The sequence shown here is derived from an EMBL/GenBank/DDBJ whole genome shotgun (WGS) entry which is preliminary data.</text>
</comment>
<dbReference type="RefSeq" id="WP_264554559.1">
    <property type="nucleotide sequence ID" value="NZ_CP109979.1"/>
</dbReference>
<dbReference type="SUPFAM" id="SSF55718">
    <property type="entry name" value="SCP-like"/>
    <property type="match status" value="1"/>
</dbReference>
<organism evidence="2 3">
    <name type="scientific">Halocatena marina</name>
    <dbReference type="NCBI Taxonomy" id="2934937"/>
    <lineage>
        <taxon>Archaea</taxon>
        <taxon>Methanobacteriati</taxon>
        <taxon>Methanobacteriota</taxon>
        <taxon>Stenosarchaea group</taxon>
        <taxon>Halobacteria</taxon>
        <taxon>Halobacteriales</taxon>
        <taxon>Natronomonadaceae</taxon>
        <taxon>Halocatena</taxon>
    </lineage>
</organism>
<dbReference type="Pfam" id="PF02036">
    <property type="entry name" value="SCP2"/>
    <property type="match status" value="1"/>
</dbReference>
<reference evidence="2 3" key="1">
    <citation type="journal article" date="2019" name="Int. J. Syst. Evol. Microbiol.">
        <title>The Global Catalogue of Microorganisms (GCM) 10K type strain sequencing project: providing services to taxonomists for standard genome sequencing and annotation.</title>
        <authorList>
            <consortium name="The Broad Institute Genomics Platform"/>
            <consortium name="The Broad Institute Genome Sequencing Center for Infectious Disease"/>
            <person name="Wu L."/>
            <person name="Ma J."/>
        </authorList>
    </citation>
    <scope>NUCLEOTIDE SEQUENCE [LARGE SCALE GENOMIC DNA]</scope>
    <source>
        <strain evidence="2 3">RDMS1</strain>
    </source>
</reference>
<accession>A0ABD5YPV0</accession>
<dbReference type="Proteomes" id="UP001596417">
    <property type="component" value="Unassembled WGS sequence"/>
</dbReference>
<dbReference type="InterPro" id="IPR036527">
    <property type="entry name" value="SCP2_sterol-bd_dom_sf"/>
</dbReference>
<evidence type="ECO:0000313" key="3">
    <source>
        <dbReference type="Proteomes" id="UP001596417"/>
    </source>
</evidence>
<name>A0ABD5YPV0_9EURY</name>
<evidence type="ECO:0000259" key="1">
    <source>
        <dbReference type="Pfam" id="PF02036"/>
    </source>
</evidence>
<proteinExistence type="predicted"/>
<gene>
    <name evidence="2" type="ORF">ACFQL7_09990</name>
</gene>
<dbReference type="Gene3D" id="3.30.1050.10">
    <property type="entry name" value="SCP2 sterol-binding domain"/>
    <property type="match status" value="1"/>
</dbReference>
<sequence length="187" mass="20530">MTDEIVNRIEATLEEPDDRIAAELPGLLNEIDGQTEELLLEHPALFARITQRMDAVDIGSFATEHPETVEQFQSMLWTGMGLLVQASPDVRESITEDITVNFEATDAPMTGHLEVREEEQTIDGGTELLENPDITITGSADELVGLITGTVDPIQGFMQQKYEMDGSIQKGTRLASTMGQLTKLLPS</sequence>
<dbReference type="InterPro" id="IPR003033">
    <property type="entry name" value="SCP2_sterol-bd_dom"/>
</dbReference>